<feature type="region of interest" description="Disordered" evidence="1">
    <location>
        <begin position="48"/>
        <end position="77"/>
    </location>
</feature>
<name>A0A5C5XD64_9PLAN</name>
<feature type="signal peptide" evidence="2">
    <location>
        <begin position="1"/>
        <end position="24"/>
    </location>
</feature>
<accession>A0A5C5XD64</accession>
<evidence type="ECO:0000313" key="3">
    <source>
        <dbReference type="EMBL" id="TWT61107.1"/>
    </source>
</evidence>
<evidence type="ECO:0000256" key="2">
    <source>
        <dbReference type="SAM" id="SignalP"/>
    </source>
</evidence>
<evidence type="ECO:0000256" key="1">
    <source>
        <dbReference type="SAM" id="MobiDB-lite"/>
    </source>
</evidence>
<dbReference type="AlphaFoldDB" id="A0A5C5XD64"/>
<proteinExistence type="predicted"/>
<comment type="caution">
    <text evidence="3">The sequence shown here is derived from an EMBL/GenBank/DDBJ whole genome shotgun (WGS) entry which is preliminary data.</text>
</comment>
<evidence type="ECO:0008006" key="5">
    <source>
        <dbReference type="Google" id="ProtNLM"/>
    </source>
</evidence>
<protein>
    <recommendedName>
        <fullName evidence="5">Tetratricopeptide repeat protein</fullName>
    </recommendedName>
</protein>
<dbReference type="RefSeq" id="WP_146503138.1">
    <property type="nucleotide sequence ID" value="NZ_SJPG01000001.1"/>
</dbReference>
<reference evidence="3 4" key="1">
    <citation type="submission" date="2019-02" db="EMBL/GenBank/DDBJ databases">
        <title>Deep-cultivation of Planctomycetes and their phenomic and genomic characterization uncovers novel biology.</title>
        <authorList>
            <person name="Wiegand S."/>
            <person name="Jogler M."/>
            <person name="Boedeker C."/>
            <person name="Pinto D."/>
            <person name="Vollmers J."/>
            <person name="Rivas-Marin E."/>
            <person name="Kohn T."/>
            <person name="Peeters S.H."/>
            <person name="Heuer A."/>
            <person name="Rast P."/>
            <person name="Oberbeckmann S."/>
            <person name="Bunk B."/>
            <person name="Jeske O."/>
            <person name="Meyerdierks A."/>
            <person name="Storesund J.E."/>
            <person name="Kallscheuer N."/>
            <person name="Luecker S."/>
            <person name="Lage O.M."/>
            <person name="Pohl T."/>
            <person name="Merkel B.J."/>
            <person name="Hornburger P."/>
            <person name="Mueller R.-W."/>
            <person name="Bruemmer F."/>
            <person name="Labrenz M."/>
            <person name="Spormann A.M."/>
            <person name="Op Den Camp H."/>
            <person name="Overmann J."/>
            <person name="Amann R."/>
            <person name="Jetten M.S.M."/>
            <person name="Mascher T."/>
            <person name="Medema M.H."/>
            <person name="Devos D.P."/>
            <person name="Kaster A.-K."/>
            <person name="Ovreas L."/>
            <person name="Rohde M."/>
            <person name="Galperin M.Y."/>
            <person name="Jogler C."/>
        </authorList>
    </citation>
    <scope>NUCLEOTIDE SEQUENCE [LARGE SCALE GENOMIC DNA]</scope>
    <source>
        <strain evidence="3 4">Pan54</strain>
    </source>
</reference>
<sequence precursor="true">MSYRLLTLTAMCLFILITTPETEAQSVTVQQPVVSRFSINSTVSVPDRGTTHLGSLGTARDSRFHSRTWPPGSSTSRSLTHQSVSVSAYIHDFEEMDALLLQQGEQSLPLTFESESPSNMHIHRFRQTADVNPVQRKLRTQYPITKSQPTTYSSSLAETYYQKALQAVDDNNPRLAKIYFQLAADRGSVPAQIQLKNIP</sequence>
<keyword evidence="2" id="KW-0732">Signal</keyword>
<dbReference type="OrthoDB" id="289357at2"/>
<organism evidence="3 4">
    <name type="scientific">Rubinisphaera italica</name>
    <dbReference type="NCBI Taxonomy" id="2527969"/>
    <lineage>
        <taxon>Bacteria</taxon>
        <taxon>Pseudomonadati</taxon>
        <taxon>Planctomycetota</taxon>
        <taxon>Planctomycetia</taxon>
        <taxon>Planctomycetales</taxon>
        <taxon>Planctomycetaceae</taxon>
        <taxon>Rubinisphaera</taxon>
    </lineage>
</organism>
<keyword evidence="4" id="KW-1185">Reference proteome</keyword>
<gene>
    <name evidence="3" type="ORF">Pan54_18410</name>
</gene>
<evidence type="ECO:0000313" key="4">
    <source>
        <dbReference type="Proteomes" id="UP000316095"/>
    </source>
</evidence>
<feature type="chain" id="PRO_5023081542" description="Tetratricopeptide repeat protein" evidence="2">
    <location>
        <begin position="25"/>
        <end position="199"/>
    </location>
</feature>
<dbReference type="EMBL" id="SJPG01000001">
    <property type="protein sequence ID" value="TWT61107.1"/>
    <property type="molecule type" value="Genomic_DNA"/>
</dbReference>
<dbReference type="Proteomes" id="UP000316095">
    <property type="component" value="Unassembled WGS sequence"/>
</dbReference>